<organism evidence="3 4">
    <name type="scientific">Exilibacterium tricleocarpae</name>
    <dbReference type="NCBI Taxonomy" id="2591008"/>
    <lineage>
        <taxon>Bacteria</taxon>
        <taxon>Pseudomonadati</taxon>
        <taxon>Pseudomonadota</taxon>
        <taxon>Gammaproteobacteria</taxon>
        <taxon>Cellvibrionales</taxon>
        <taxon>Cellvibrionaceae</taxon>
        <taxon>Exilibacterium</taxon>
    </lineage>
</organism>
<evidence type="ECO:0000313" key="3">
    <source>
        <dbReference type="EMBL" id="TQV78723.1"/>
    </source>
</evidence>
<keyword evidence="4" id="KW-1185">Reference proteome</keyword>
<dbReference type="PRINTS" id="PR00081">
    <property type="entry name" value="GDHRDH"/>
</dbReference>
<name>A0A545TNC2_9GAMM</name>
<protein>
    <submittedName>
        <fullName evidence="3">Glucose 1-dehydrogenase</fullName>
        <ecNumber evidence="3">1.1.1.47</ecNumber>
    </submittedName>
</protein>
<dbReference type="PROSITE" id="PS00061">
    <property type="entry name" value="ADH_SHORT"/>
    <property type="match status" value="1"/>
</dbReference>
<dbReference type="EC" id="1.1.1.47" evidence="3"/>
<dbReference type="PANTHER" id="PTHR42879">
    <property type="entry name" value="3-OXOACYL-(ACYL-CARRIER-PROTEIN) REDUCTASE"/>
    <property type="match status" value="1"/>
</dbReference>
<dbReference type="EMBL" id="VHSG01000012">
    <property type="protein sequence ID" value="TQV78723.1"/>
    <property type="molecule type" value="Genomic_DNA"/>
</dbReference>
<dbReference type="GO" id="GO:0047936">
    <property type="term" value="F:glucose 1-dehydrogenase [NAD(P)+] activity"/>
    <property type="evidence" value="ECO:0007669"/>
    <property type="project" value="UniProtKB-EC"/>
</dbReference>
<keyword evidence="3" id="KW-0560">Oxidoreductase</keyword>
<dbReference type="AlphaFoldDB" id="A0A545TNC2"/>
<evidence type="ECO:0000256" key="1">
    <source>
        <dbReference type="ARBA" id="ARBA00006484"/>
    </source>
</evidence>
<dbReference type="PRINTS" id="PR00080">
    <property type="entry name" value="SDRFAMILY"/>
</dbReference>
<dbReference type="FunFam" id="3.40.50.720:FF:000084">
    <property type="entry name" value="Short-chain dehydrogenase reductase"/>
    <property type="match status" value="1"/>
</dbReference>
<dbReference type="GO" id="GO:0032787">
    <property type="term" value="P:monocarboxylic acid metabolic process"/>
    <property type="evidence" value="ECO:0007669"/>
    <property type="project" value="UniProtKB-ARBA"/>
</dbReference>
<reference evidence="3 4" key="1">
    <citation type="submission" date="2019-06" db="EMBL/GenBank/DDBJ databases">
        <title>Whole genome sequence for Cellvibrionaceae sp. R142.</title>
        <authorList>
            <person name="Wang G."/>
        </authorList>
    </citation>
    <scope>NUCLEOTIDE SEQUENCE [LARGE SCALE GENOMIC DNA]</scope>
    <source>
        <strain evidence="3 4">R142</strain>
    </source>
</reference>
<proteinExistence type="inferred from homology"/>
<dbReference type="Pfam" id="PF00106">
    <property type="entry name" value="adh_short"/>
    <property type="match status" value="1"/>
</dbReference>
<evidence type="ECO:0000256" key="2">
    <source>
        <dbReference type="RuleBase" id="RU000363"/>
    </source>
</evidence>
<accession>A0A545TNC2</accession>
<dbReference type="NCBIfam" id="NF005559">
    <property type="entry name" value="PRK07231.1"/>
    <property type="match status" value="1"/>
</dbReference>
<evidence type="ECO:0000313" key="4">
    <source>
        <dbReference type="Proteomes" id="UP000319732"/>
    </source>
</evidence>
<sequence length="257" mass="26600">MEGKDMRLENKVAIVTGGSQGIGEAIAQRFASEGASVAIVYSRNDEAANSAVNKIAAAGGKAIAVKGNCADVADIKRFVAAIAERLGGVDILINNAGTFKTVPVSETTEEIWDAQIDLNLKGTFFCTQAVLPYFRKRGGGKVVNITSIAGVAAFPNCPAYCASKGGVAILTRALATELAAENINVNAIGPGNVATPINEHLRGPGHEDYIKLMSENTPTGRAFMDVGDMTGAAVFLSSDDAKGVHGAVLMVDDGWSA</sequence>
<dbReference type="OrthoDB" id="7055074at2"/>
<dbReference type="Gene3D" id="3.40.50.720">
    <property type="entry name" value="NAD(P)-binding Rossmann-like Domain"/>
    <property type="match status" value="1"/>
</dbReference>
<comment type="similarity">
    <text evidence="1 2">Belongs to the short-chain dehydrogenases/reductases (SDR) family.</text>
</comment>
<dbReference type="InterPro" id="IPR020904">
    <property type="entry name" value="Sc_DH/Rdtase_CS"/>
</dbReference>
<dbReference type="InterPro" id="IPR050259">
    <property type="entry name" value="SDR"/>
</dbReference>
<dbReference type="SUPFAM" id="SSF51735">
    <property type="entry name" value="NAD(P)-binding Rossmann-fold domains"/>
    <property type="match status" value="1"/>
</dbReference>
<gene>
    <name evidence="3" type="ORF">FKG94_11890</name>
</gene>
<dbReference type="PANTHER" id="PTHR42879:SF2">
    <property type="entry name" value="3-OXOACYL-[ACYL-CARRIER-PROTEIN] REDUCTASE FABG"/>
    <property type="match status" value="1"/>
</dbReference>
<dbReference type="InterPro" id="IPR002347">
    <property type="entry name" value="SDR_fam"/>
</dbReference>
<dbReference type="Proteomes" id="UP000319732">
    <property type="component" value="Unassembled WGS sequence"/>
</dbReference>
<comment type="caution">
    <text evidence="3">The sequence shown here is derived from an EMBL/GenBank/DDBJ whole genome shotgun (WGS) entry which is preliminary data.</text>
</comment>
<dbReference type="InterPro" id="IPR036291">
    <property type="entry name" value="NAD(P)-bd_dom_sf"/>
</dbReference>